<protein>
    <submittedName>
        <fullName evidence="2">Uncharacterized protein</fullName>
    </submittedName>
</protein>
<dbReference type="eggNOG" id="ENOG502S9GK">
    <property type="taxonomic scope" value="Eukaryota"/>
</dbReference>
<dbReference type="EMBL" id="EQ973976">
    <property type="protein sequence ID" value="EEF36510.1"/>
    <property type="molecule type" value="Genomic_DNA"/>
</dbReference>
<dbReference type="InterPro" id="IPR053313">
    <property type="entry name" value="RGF"/>
</dbReference>
<organism evidence="2 3">
    <name type="scientific">Ricinus communis</name>
    <name type="common">Castor bean</name>
    <dbReference type="NCBI Taxonomy" id="3988"/>
    <lineage>
        <taxon>Eukaryota</taxon>
        <taxon>Viridiplantae</taxon>
        <taxon>Streptophyta</taxon>
        <taxon>Embryophyta</taxon>
        <taxon>Tracheophyta</taxon>
        <taxon>Spermatophyta</taxon>
        <taxon>Magnoliopsida</taxon>
        <taxon>eudicotyledons</taxon>
        <taxon>Gunneridae</taxon>
        <taxon>Pentapetalae</taxon>
        <taxon>rosids</taxon>
        <taxon>fabids</taxon>
        <taxon>Malpighiales</taxon>
        <taxon>Euphorbiaceae</taxon>
        <taxon>Acalyphoideae</taxon>
        <taxon>Acalypheae</taxon>
        <taxon>Ricinus</taxon>
    </lineage>
</organism>
<evidence type="ECO:0000313" key="2">
    <source>
        <dbReference type="EMBL" id="EEF36510.1"/>
    </source>
</evidence>
<sequence>MSPLLVFLLICFCTHACNARLISDRENRKPDFFKGVDKVINLHETSTPSEITSPISEGFAAQEREEVGKVDRRLGASTMEQKNVHGHLKEQGSRKMSVHARFIYKAMRACLEVEEQELEKCSTLGISLGFKRQERFMIESAPSDTEEAVKSNENDIAEDAVVMDYAQPHRKPPIHNEKA</sequence>
<dbReference type="InParanoid" id="B9SIT7"/>
<proteinExistence type="predicted"/>
<keyword evidence="1" id="KW-0732">Signal</keyword>
<evidence type="ECO:0000313" key="3">
    <source>
        <dbReference type="Proteomes" id="UP000008311"/>
    </source>
</evidence>
<reference evidence="3" key="1">
    <citation type="journal article" date="2010" name="Nat. Biotechnol.">
        <title>Draft genome sequence of the oilseed species Ricinus communis.</title>
        <authorList>
            <person name="Chan A.P."/>
            <person name="Crabtree J."/>
            <person name="Zhao Q."/>
            <person name="Lorenzi H."/>
            <person name="Orvis J."/>
            <person name="Puiu D."/>
            <person name="Melake-Berhan A."/>
            <person name="Jones K.M."/>
            <person name="Redman J."/>
            <person name="Chen G."/>
            <person name="Cahoon E.B."/>
            <person name="Gedil M."/>
            <person name="Stanke M."/>
            <person name="Haas B.J."/>
            <person name="Wortman J.R."/>
            <person name="Fraser-Liggett C.M."/>
            <person name="Ravel J."/>
            <person name="Rabinowicz P.D."/>
        </authorList>
    </citation>
    <scope>NUCLEOTIDE SEQUENCE [LARGE SCALE GENOMIC DNA]</scope>
    <source>
        <strain evidence="3">cv. Hale</strain>
    </source>
</reference>
<feature type="signal peptide" evidence="1">
    <location>
        <begin position="1"/>
        <end position="19"/>
    </location>
</feature>
<feature type="chain" id="PRO_5002891475" evidence="1">
    <location>
        <begin position="20"/>
        <end position="179"/>
    </location>
</feature>
<dbReference type="Proteomes" id="UP000008311">
    <property type="component" value="Unassembled WGS sequence"/>
</dbReference>
<name>B9SIT7_RICCO</name>
<gene>
    <name evidence="2" type="ORF">RCOM_0541030</name>
</gene>
<keyword evidence="3" id="KW-1185">Reference proteome</keyword>
<dbReference type="PANTHER" id="PTHR34961:SF7">
    <property type="entry name" value="TRANSMEMBRANE PROTEIN"/>
    <property type="match status" value="1"/>
</dbReference>
<accession>B9SIT7</accession>
<dbReference type="PANTHER" id="PTHR34961">
    <property type="entry name" value="TRANSMEMBRANE PROTEIN"/>
    <property type="match status" value="1"/>
</dbReference>
<dbReference type="AlphaFoldDB" id="B9SIT7"/>
<evidence type="ECO:0000256" key="1">
    <source>
        <dbReference type="SAM" id="SignalP"/>
    </source>
</evidence>